<keyword evidence="3" id="KW-1185">Reference proteome</keyword>
<protein>
    <submittedName>
        <fullName evidence="2">DUF3105 domain-containing protein</fullName>
    </submittedName>
</protein>
<keyword evidence="1" id="KW-0812">Transmembrane</keyword>
<dbReference type="InterPro" id="IPR021454">
    <property type="entry name" value="DUF3105"/>
</dbReference>
<evidence type="ECO:0000256" key="1">
    <source>
        <dbReference type="SAM" id="Phobius"/>
    </source>
</evidence>
<reference evidence="2 3" key="1">
    <citation type="submission" date="2018-11" db="EMBL/GenBank/DDBJ databases">
        <authorList>
            <person name="Li F."/>
        </authorList>
    </citation>
    <scope>NUCLEOTIDE SEQUENCE [LARGE SCALE GENOMIC DNA]</scope>
    <source>
        <strain evidence="2 3">Gsoil 818</strain>
    </source>
</reference>
<dbReference type="EMBL" id="RJSF01000040">
    <property type="protein sequence ID" value="RNM13581.1"/>
    <property type="molecule type" value="Genomic_DNA"/>
</dbReference>
<evidence type="ECO:0000313" key="3">
    <source>
        <dbReference type="Proteomes" id="UP000279994"/>
    </source>
</evidence>
<comment type="caution">
    <text evidence="2">The sequence shown here is derived from an EMBL/GenBank/DDBJ whole genome shotgun (WGS) entry which is preliminary data.</text>
</comment>
<feature type="transmembrane region" description="Helical" evidence="1">
    <location>
        <begin position="28"/>
        <end position="50"/>
    </location>
</feature>
<dbReference type="OrthoDB" id="9809840at2"/>
<gene>
    <name evidence="2" type="ORF">EFL26_11275</name>
</gene>
<dbReference type="Proteomes" id="UP000279994">
    <property type="component" value="Unassembled WGS sequence"/>
</dbReference>
<evidence type="ECO:0000313" key="2">
    <source>
        <dbReference type="EMBL" id="RNM13581.1"/>
    </source>
</evidence>
<dbReference type="Pfam" id="PF11303">
    <property type="entry name" value="DUF3105"/>
    <property type="match status" value="1"/>
</dbReference>
<dbReference type="RefSeq" id="WP_123222988.1">
    <property type="nucleotide sequence ID" value="NZ_RJSF01000040.1"/>
</dbReference>
<keyword evidence="1" id="KW-0472">Membrane</keyword>
<organism evidence="2 3">
    <name type="scientific">Nocardioides pocheonensis</name>
    <dbReference type="NCBI Taxonomy" id="661485"/>
    <lineage>
        <taxon>Bacteria</taxon>
        <taxon>Bacillati</taxon>
        <taxon>Actinomycetota</taxon>
        <taxon>Actinomycetes</taxon>
        <taxon>Propionibacteriales</taxon>
        <taxon>Nocardioidaceae</taxon>
        <taxon>Nocardioides</taxon>
    </lineage>
</organism>
<sequence length="246" mass="27104">MAKKNPKNVERRAMVEKMRQEQARKERIRSMSILGVSVLIVVGLLGVAVWKYVGDQRDKTALASKKITSIGVSASAAACNPIETKPTDKNQNHIPEGTAITYKDAPPAFGEHRPQAASFGRPFYTAADRPEVAQLVHNEEHGYTIAWYDETAAKDRTEMNALEAIAKKYQDDNVRFIAAPWTSQDGSAFPDGKHIALTRWSADAKTPADQSKQRGNWQYCGSVSGSAVADFVSKWPNQESPEPGIM</sequence>
<dbReference type="AlphaFoldDB" id="A0A3N0GMF6"/>
<accession>A0A3N0GMF6</accession>
<keyword evidence="1" id="KW-1133">Transmembrane helix</keyword>
<name>A0A3N0GMF6_9ACTN</name>
<proteinExistence type="predicted"/>